<keyword evidence="4 7" id="KW-0032">Aminotransferase</keyword>
<dbReference type="EMBL" id="CP005290">
    <property type="protein sequence ID" value="AGK60170.1"/>
    <property type="molecule type" value="Genomic_DNA"/>
</dbReference>
<evidence type="ECO:0000256" key="7">
    <source>
        <dbReference type="RuleBase" id="RU000481"/>
    </source>
</evidence>
<dbReference type="PANTHER" id="PTHR46383:SF1">
    <property type="entry name" value="ASPARTATE AMINOTRANSFERASE"/>
    <property type="match status" value="1"/>
</dbReference>
<keyword evidence="5 7" id="KW-0808">Transferase</keyword>
<dbReference type="EC" id="2.6.1.-" evidence="7"/>
<comment type="subunit">
    <text evidence="3">Homodimer.</text>
</comment>
<dbReference type="InterPro" id="IPR004839">
    <property type="entry name" value="Aminotransferase_I/II_large"/>
</dbReference>
<dbReference type="STRING" id="387631.Asulf_00134"/>
<dbReference type="Proteomes" id="UP000013307">
    <property type="component" value="Chromosome"/>
</dbReference>
<name>N0BJ29_9EURY</name>
<dbReference type="Gene3D" id="3.40.640.10">
    <property type="entry name" value="Type I PLP-dependent aspartate aminotransferase-like (Major domain)"/>
    <property type="match status" value="1"/>
</dbReference>
<dbReference type="CDD" id="cd00609">
    <property type="entry name" value="AAT_like"/>
    <property type="match status" value="1"/>
</dbReference>
<evidence type="ECO:0000313" key="9">
    <source>
        <dbReference type="EMBL" id="AGK60170.1"/>
    </source>
</evidence>
<dbReference type="Gene3D" id="3.90.1150.10">
    <property type="entry name" value="Aspartate Aminotransferase, domain 1"/>
    <property type="match status" value="1"/>
</dbReference>
<dbReference type="AlphaFoldDB" id="N0BJ29"/>
<dbReference type="SUPFAM" id="SSF53383">
    <property type="entry name" value="PLP-dependent transferases"/>
    <property type="match status" value="1"/>
</dbReference>
<evidence type="ECO:0000256" key="2">
    <source>
        <dbReference type="ARBA" id="ARBA00007441"/>
    </source>
</evidence>
<dbReference type="HOGENOM" id="CLU_017584_4_3_2"/>
<organism evidence="9 10">
    <name type="scientific">Archaeoglobus sulfaticallidus PM70-1</name>
    <dbReference type="NCBI Taxonomy" id="387631"/>
    <lineage>
        <taxon>Archaea</taxon>
        <taxon>Methanobacteriati</taxon>
        <taxon>Methanobacteriota</taxon>
        <taxon>Archaeoglobi</taxon>
        <taxon>Archaeoglobales</taxon>
        <taxon>Archaeoglobaceae</taxon>
        <taxon>Archaeoglobus</taxon>
    </lineage>
</organism>
<dbReference type="Pfam" id="PF00155">
    <property type="entry name" value="Aminotran_1_2"/>
    <property type="match status" value="1"/>
</dbReference>
<evidence type="ECO:0000256" key="4">
    <source>
        <dbReference type="ARBA" id="ARBA00022576"/>
    </source>
</evidence>
<dbReference type="GO" id="GO:0030170">
    <property type="term" value="F:pyridoxal phosphate binding"/>
    <property type="evidence" value="ECO:0007669"/>
    <property type="project" value="InterPro"/>
</dbReference>
<gene>
    <name evidence="9" type="ORF">Asulf_00134</name>
</gene>
<dbReference type="InterPro" id="IPR004838">
    <property type="entry name" value="NHTrfase_class1_PyrdxlP-BS"/>
</dbReference>
<dbReference type="GeneID" id="15391780"/>
<comment type="cofactor">
    <cofactor evidence="1 7">
        <name>pyridoxal 5'-phosphate</name>
        <dbReference type="ChEBI" id="CHEBI:597326"/>
    </cofactor>
</comment>
<accession>N0BJ29</accession>
<reference evidence="9 10" key="1">
    <citation type="journal article" date="2013" name="Genome Announc.">
        <title>Complete Genome Sequence of the Thermophilic and Facultatively Chemolithoautotrophic Sulfate Reducer Archaeoglobus sulfaticallidus Strain PM70-1T.</title>
        <authorList>
            <person name="Stokke R."/>
            <person name="Hocking W.P."/>
            <person name="Steinsbu B.O."/>
            <person name="Steen I.H."/>
        </authorList>
    </citation>
    <scope>NUCLEOTIDE SEQUENCE [LARGE SCALE GENOMIC DNA]</scope>
    <source>
        <strain evidence="9">PM70-1</strain>
    </source>
</reference>
<dbReference type="GO" id="GO:0008483">
    <property type="term" value="F:transaminase activity"/>
    <property type="evidence" value="ECO:0007669"/>
    <property type="project" value="UniProtKB-KW"/>
</dbReference>
<keyword evidence="10" id="KW-1185">Reference proteome</keyword>
<dbReference type="KEGG" id="ast:Asulf_00134"/>
<dbReference type="InterPro" id="IPR015421">
    <property type="entry name" value="PyrdxlP-dep_Trfase_major"/>
</dbReference>
<dbReference type="FunFam" id="3.40.640.10:FF:000033">
    <property type="entry name" value="Aspartate aminotransferase"/>
    <property type="match status" value="1"/>
</dbReference>
<evidence type="ECO:0000256" key="5">
    <source>
        <dbReference type="ARBA" id="ARBA00022679"/>
    </source>
</evidence>
<evidence type="ECO:0000313" key="10">
    <source>
        <dbReference type="Proteomes" id="UP000013307"/>
    </source>
</evidence>
<evidence type="ECO:0000259" key="8">
    <source>
        <dbReference type="Pfam" id="PF00155"/>
    </source>
</evidence>
<dbReference type="InterPro" id="IPR015424">
    <property type="entry name" value="PyrdxlP-dep_Trfase"/>
</dbReference>
<sequence length="376" mass="42091">MITKRVNAVSPSATLRVSELAKKLRREGNPVIDMSVGEPDFPTPSFIIEAAYKAMKEGKVFYTPTRGIPELLSAISEKLKNENGLDYAPENIITTPGAKYAIYEAIMAVVEEGDEVILLDPSWVTYEACIKMAGGKVVWVPHAEGFEDAPVEDYITSKTKLIIINSPSNPLGVVYPESFLKKIRDLAVDRNILVMSDEVYEKIIFDGKHKSIAEFDGMLERTILINGLSKTYSMTGWRLGYAASTEEIIKAMTKIQSHSVSHPTSFVQYAAVAAIKSDQSFLNEMVSEFKARRDIIMDGLDRLGIKYAPPKGAFYIFMDVKQDSMKFCEEFLAKEYVATTPGSAFGLKYSTWVRVSYATSRENIEEMLVRLERFLS</sequence>
<protein>
    <recommendedName>
        <fullName evidence="7">Aminotransferase</fullName>
        <ecNumber evidence="7">2.6.1.-</ecNumber>
    </recommendedName>
</protein>
<evidence type="ECO:0000256" key="1">
    <source>
        <dbReference type="ARBA" id="ARBA00001933"/>
    </source>
</evidence>
<feature type="domain" description="Aminotransferase class I/classII large" evidence="8">
    <location>
        <begin position="30"/>
        <end position="371"/>
    </location>
</feature>
<dbReference type="InterPro" id="IPR015422">
    <property type="entry name" value="PyrdxlP-dep_Trfase_small"/>
</dbReference>
<dbReference type="PANTHER" id="PTHR46383">
    <property type="entry name" value="ASPARTATE AMINOTRANSFERASE"/>
    <property type="match status" value="1"/>
</dbReference>
<proteinExistence type="inferred from homology"/>
<dbReference type="RefSeq" id="WP_015589769.1">
    <property type="nucleotide sequence ID" value="NC_021169.1"/>
</dbReference>
<evidence type="ECO:0000256" key="6">
    <source>
        <dbReference type="ARBA" id="ARBA00022898"/>
    </source>
</evidence>
<keyword evidence="6" id="KW-0663">Pyridoxal phosphate</keyword>
<dbReference type="GO" id="GO:0006520">
    <property type="term" value="P:amino acid metabolic process"/>
    <property type="evidence" value="ECO:0007669"/>
    <property type="project" value="InterPro"/>
</dbReference>
<dbReference type="OrthoDB" id="372018at2157"/>
<dbReference type="PROSITE" id="PS00105">
    <property type="entry name" value="AA_TRANSFER_CLASS_1"/>
    <property type="match status" value="1"/>
</dbReference>
<comment type="similarity">
    <text evidence="2 7">Belongs to the class-I pyridoxal-phosphate-dependent aminotransferase family.</text>
</comment>
<dbReference type="InterPro" id="IPR050596">
    <property type="entry name" value="AspAT/PAT-like"/>
</dbReference>
<dbReference type="eggNOG" id="arCOG01130">
    <property type="taxonomic scope" value="Archaea"/>
</dbReference>
<evidence type="ECO:0000256" key="3">
    <source>
        <dbReference type="ARBA" id="ARBA00011738"/>
    </source>
</evidence>